<evidence type="ECO:0000313" key="1">
    <source>
        <dbReference type="EMBL" id="EFG47444.1"/>
    </source>
</evidence>
<dbReference type="Pfam" id="PF10936">
    <property type="entry name" value="DUF2617"/>
    <property type="match status" value="1"/>
</dbReference>
<organism evidence="1 2">
    <name type="scientific">Brevibacterium mcbrellneri ATCC 49030</name>
    <dbReference type="NCBI Taxonomy" id="585530"/>
    <lineage>
        <taxon>Bacteria</taxon>
        <taxon>Bacillati</taxon>
        <taxon>Actinomycetota</taxon>
        <taxon>Actinomycetes</taxon>
        <taxon>Micrococcales</taxon>
        <taxon>Brevibacteriaceae</taxon>
        <taxon>Brevibacterium</taxon>
    </lineage>
</organism>
<gene>
    <name evidence="1" type="ORF">HMPREF0183_1236</name>
</gene>
<dbReference type="AlphaFoldDB" id="D4YMX9"/>
<dbReference type="OrthoDB" id="4462506at2"/>
<accession>D4YMX9</accession>
<dbReference type="STRING" id="585530.HMPREF0183_1236"/>
<keyword evidence="2" id="KW-1185">Reference proteome</keyword>
<dbReference type="EMBL" id="ADNU01000037">
    <property type="protein sequence ID" value="EFG47444.1"/>
    <property type="molecule type" value="Genomic_DNA"/>
</dbReference>
<dbReference type="eggNOG" id="ENOG5032ZD0">
    <property type="taxonomic scope" value="Bacteria"/>
</dbReference>
<proteinExistence type="predicted"/>
<name>D4YMX9_9MICO</name>
<dbReference type="InterPro" id="IPR024486">
    <property type="entry name" value="DUF2617"/>
</dbReference>
<sequence>MTVTGLVTGSVTGKATGIHTAPAHIDFVDTRADQLVYSLDELRIMPVLARDFTFTHAGVPLEVELAVLGCSHQVTVRSAGHDWVRETLACLPGREPWVPATDSCAVAHGGQLTFDSTVVKSADFLREVDRIESQLADAPAQCSVQFPGQPGAVTALTCATNRNGVVWRTWHCYPQSGEVVKTRSVLSLDTQLFRDRDQGSGHMR</sequence>
<evidence type="ECO:0008006" key="3">
    <source>
        <dbReference type="Google" id="ProtNLM"/>
    </source>
</evidence>
<evidence type="ECO:0000313" key="2">
    <source>
        <dbReference type="Proteomes" id="UP000005714"/>
    </source>
</evidence>
<comment type="caution">
    <text evidence="1">The sequence shown here is derived from an EMBL/GenBank/DDBJ whole genome shotgun (WGS) entry which is preliminary data.</text>
</comment>
<protein>
    <recommendedName>
        <fullName evidence="3">DUF2617 family protein</fullName>
    </recommendedName>
</protein>
<dbReference type="RefSeq" id="WP_005883945.1">
    <property type="nucleotide sequence ID" value="NZ_ADNU01000037.1"/>
</dbReference>
<reference evidence="1 2" key="1">
    <citation type="submission" date="2010-04" db="EMBL/GenBank/DDBJ databases">
        <authorList>
            <person name="Qin X."/>
            <person name="Bachman B."/>
            <person name="Battles P."/>
            <person name="Bell A."/>
            <person name="Bess C."/>
            <person name="Bickham C."/>
            <person name="Chaboub L."/>
            <person name="Chen D."/>
            <person name="Coyle M."/>
            <person name="Deiros D.R."/>
            <person name="Dinh H."/>
            <person name="Forbes L."/>
            <person name="Fowler G."/>
            <person name="Francisco L."/>
            <person name="Fu Q."/>
            <person name="Gubbala S."/>
            <person name="Hale W."/>
            <person name="Han Y."/>
            <person name="Hemphill L."/>
            <person name="Highlander S.K."/>
            <person name="Hirani K."/>
            <person name="Hogues M."/>
            <person name="Jackson L."/>
            <person name="Jakkamsetti A."/>
            <person name="Javaid M."/>
            <person name="Jiang H."/>
            <person name="Korchina V."/>
            <person name="Kovar C."/>
            <person name="Lara F."/>
            <person name="Lee S."/>
            <person name="Mata R."/>
            <person name="Mathew T."/>
            <person name="Moen C."/>
            <person name="Morales K."/>
            <person name="Munidasa M."/>
            <person name="Nazareth L."/>
            <person name="Ngo R."/>
            <person name="Nguyen L."/>
            <person name="Okwuonu G."/>
            <person name="Ongeri F."/>
            <person name="Patil S."/>
            <person name="Petrosino J."/>
            <person name="Pham C."/>
            <person name="Pham P."/>
            <person name="Pu L.-L."/>
            <person name="Puazo M."/>
            <person name="Raj R."/>
            <person name="Reid J."/>
            <person name="Rouhana J."/>
            <person name="Saada N."/>
            <person name="Shang Y."/>
            <person name="Simmons D."/>
            <person name="Thornton R."/>
            <person name="Warren J."/>
            <person name="Weissenberger G."/>
            <person name="Zhang J."/>
            <person name="Zhang L."/>
            <person name="Zhou C."/>
            <person name="Zhu D."/>
            <person name="Muzny D."/>
            <person name="Worley K."/>
            <person name="Gibbs R."/>
        </authorList>
    </citation>
    <scope>NUCLEOTIDE SEQUENCE [LARGE SCALE GENOMIC DNA]</scope>
    <source>
        <strain evidence="1 2">ATCC 49030</strain>
    </source>
</reference>
<dbReference type="Proteomes" id="UP000005714">
    <property type="component" value="Unassembled WGS sequence"/>
</dbReference>